<evidence type="ECO:0000313" key="1">
    <source>
        <dbReference type="EMBL" id="KAE8662180.1"/>
    </source>
</evidence>
<organism evidence="1 2">
    <name type="scientific">Hibiscus syriacus</name>
    <name type="common">Rose of Sharon</name>
    <dbReference type="NCBI Taxonomy" id="106335"/>
    <lineage>
        <taxon>Eukaryota</taxon>
        <taxon>Viridiplantae</taxon>
        <taxon>Streptophyta</taxon>
        <taxon>Embryophyta</taxon>
        <taxon>Tracheophyta</taxon>
        <taxon>Spermatophyta</taxon>
        <taxon>Magnoliopsida</taxon>
        <taxon>eudicotyledons</taxon>
        <taxon>Gunneridae</taxon>
        <taxon>Pentapetalae</taxon>
        <taxon>rosids</taxon>
        <taxon>malvids</taxon>
        <taxon>Malvales</taxon>
        <taxon>Malvaceae</taxon>
        <taxon>Malvoideae</taxon>
        <taxon>Hibiscus</taxon>
    </lineage>
</organism>
<dbReference type="Proteomes" id="UP000436088">
    <property type="component" value="Unassembled WGS sequence"/>
</dbReference>
<keyword evidence="2" id="KW-1185">Reference proteome</keyword>
<name>A0A6A2X1G4_HIBSY</name>
<sequence>MPLTITFSLSKLEIFTLILSDEKPSLQSHSFLANSDLSCLFLLLIILTGSYPDKEWRKTKTWIVRLVASSCVFPGCQDDGNRVFSLSVDTAHGDLILGDMANAFDYSFFLRIVLHFLFELKDTPLTQALKARAFEIILKAQINSSETKAISCCSYVNKENMLKCYDSMQEMEEDDDRSMLDMVSSSDSEITAGRDDKRIVVSCSLLF</sequence>
<evidence type="ECO:0000313" key="2">
    <source>
        <dbReference type="Proteomes" id="UP000436088"/>
    </source>
</evidence>
<dbReference type="AlphaFoldDB" id="A0A6A2X1G4"/>
<protein>
    <submittedName>
        <fullName evidence="1">Uncharacterized protein</fullName>
    </submittedName>
</protein>
<reference evidence="1" key="1">
    <citation type="submission" date="2019-09" db="EMBL/GenBank/DDBJ databases">
        <title>Draft genome information of white flower Hibiscus syriacus.</title>
        <authorList>
            <person name="Kim Y.-M."/>
        </authorList>
    </citation>
    <scope>NUCLEOTIDE SEQUENCE [LARGE SCALE GENOMIC DNA]</scope>
    <source>
        <strain evidence="1">YM2019G1</strain>
    </source>
</reference>
<proteinExistence type="predicted"/>
<dbReference type="EMBL" id="VEPZ02001716">
    <property type="protein sequence ID" value="KAE8662180.1"/>
    <property type="molecule type" value="Genomic_DNA"/>
</dbReference>
<accession>A0A6A2X1G4</accession>
<gene>
    <name evidence="1" type="ORF">F3Y22_tig00113719pilonHSYRG00153</name>
</gene>
<comment type="caution">
    <text evidence="1">The sequence shown here is derived from an EMBL/GenBank/DDBJ whole genome shotgun (WGS) entry which is preliminary data.</text>
</comment>